<accession>A0A9W7ZMA0</accession>
<feature type="compositionally biased region" description="Low complexity" evidence="1">
    <location>
        <begin position="115"/>
        <end position="138"/>
    </location>
</feature>
<dbReference type="Proteomes" id="UP001150538">
    <property type="component" value="Unassembled WGS sequence"/>
</dbReference>
<reference evidence="2" key="1">
    <citation type="submission" date="2022-07" db="EMBL/GenBank/DDBJ databases">
        <title>Phylogenomic reconstructions and comparative analyses of Kickxellomycotina fungi.</title>
        <authorList>
            <person name="Reynolds N.K."/>
            <person name="Stajich J.E."/>
            <person name="Barry K."/>
            <person name="Grigoriev I.V."/>
            <person name="Crous P."/>
            <person name="Smith M.E."/>
        </authorList>
    </citation>
    <scope>NUCLEOTIDE SEQUENCE</scope>
    <source>
        <strain evidence="2">NBRC 100468</strain>
    </source>
</reference>
<dbReference type="EMBL" id="JANBPU010000456">
    <property type="protein sequence ID" value="KAJ1911375.1"/>
    <property type="molecule type" value="Genomic_DNA"/>
</dbReference>
<comment type="caution">
    <text evidence="2">The sequence shown here is derived from an EMBL/GenBank/DDBJ whole genome shotgun (WGS) entry which is preliminary data.</text>
</comment>
<feature type="region of interest" description="Disordered" evidence="1">
    <location>
        <begin position="115"/>
        <end position="142"/>
    </location>
</feature>
<evidence type="ECO:0000313" key="3">
    <source>
        <dbReference type="Proteomes" id="UP001150538"/>
    </source>
</evidence>
<keyword evidence="3" id="KW-1185">Reference proteome</keyword>
<protein>
    <submittedName>
        <fullName evidence="2">Uncharacterized protein</fullName>
    </submittedName>
</protein>
<dbReference type="AlphaFoldDB" id="A0A9W7ZMA0"/>
<evidence type="ECO:0000256" key="1">
    <source>
        <dbReference type="SAM" id="MobiDB-lite"/>
    </source>
</evidence>
<sequence>MPRANATQYPMNYLPKQTLVRAQHTVSGVLTTAPIAALTTTPVDCGYRDTLVILPQGSNSFSDTTMNCADSPFYHMGSPWLNETLALNDSPDIIISPNEPQIQFSNSVPFTDSSSLLPPLSQTPLPHSSQSQPSSSSSFVESNVPHGDLDFFKFISQDPGYLGLIPSTSTTYPDPSSFCATLDQSHNSFEQNAHQSALNSQVTFQQQQQHQDFINLAATTIQANQFDTNNFDIDPLLLDLLNTTPTCHSSFDISFNVAGDDYDQLADDSDGTLIADEDDKEDDDKIKTLEEITKPNYKVPDFIHNLYNIVKFGDKTRVGFAEEGRAIYIEDWEYLRCKLNERGSSVKDKGSITKNLTDYGFGVPSRCDRRRSRHYKFAGPRLPIMYIHKNFFLGMDMQTNLFFRKSTDAKRKKYMKIL</sequence>
<gene>
    <name evidence="2" type="ORF">H4219_005961</name>
</gene>
<evidence type="ECO:0000313" key="2">
    <source>
        <dbReference type="EMBL" id="KAJ1911375.1"/>
    </source>
</evidence>
<proteinExistence type="predicted"/>
<name>A0A9W7ZMA0_9FUNG</name>
<organism evidence="2 3">
    <name type="scientific">Mycoemilia scoparia</name>
    <dbReference type="NCBI Taxonomy" id="417184"/>
    <lineage>
        <taxon>Eukaryota</taxon>
        <taxon>Fungi</taxon>
        <taxon>Fungi incertae sedis</taxon>
        <taxon>Zoopagomycota</taxon>
        <taxon>Kickxellomycotina</taxon>
        <taxon>Kickxellomycetes</taxon>
        <taxon>Kickxellales</taxon>
        <taxon>Kickxellaceae</taxon>
        <taxon>Mycoemilia</taxon>
    </lineage>
</organism>